<dbReference type="GO" id="GO:0005737">
    <property type="term" value="C:cytoplasm"/>
    <property type="evidence" value="ECO:0007669"/>
    <property type="project" value="TreeGrafter"/>
</dbReference>
<dbReference type="Proteomes" id="UP000305362">
    <property type="component" value="Unassembled WGS sequence"/>
</dbReference>
<dbReference type="Pfam" id="PF03357">
    <property type="entry name" value="Snf7"/>
    <property type="match status" value="1"/>
</dbReference>
<sequence length="460" mass="51448">MLLKDSKDLDESRQPTKKNMFKAMRWLVKGAKLNDALFFHYSGHGGRTKDLSGDERDGYDETVFPVDFQKLTYVHTGHILDDTLHDELVRPLPAGCRLTAIFDSCHSGTALDLPFICRFIDHYFAKIKVLISDDSNGDIKEPDVLKEASGELFSHRLPNGMIAPLHDAYYFSKRLVTGKAQDRKQKKINFSPADVIMFSASKDTQTAADAGQSGAMSYALLTVLYQNRDKDFSFIELLNAIRSKMEGKYTQRPQLSSSHEIDMDLDFFTSKQLVRQSKKAEKDENTEKTKLKSALSKGNQDTARIYASNAIRKKSEALNLLRLSSRVDSVASRVETAVTMKTVSSSMKSVVSGMDKAMNTMNLDMMSAIMDKFEVQFSDLDSHTQYMEGTIHNAAEAQSTPPEAVDSLLQQVADEAGLELSQKIGAQNVDNVPELDNTNENKERNEDALMQRLKALRPAA</sequence>
<name>A0AB74KBN2_9BASI</name>
<evidence type="ECO:0000259" key="2">
    <source>
        <dbReference type="Pfam" id="PF00656"/>
    </source>
</evidence>
<proteinExistence type="inferred from homology"/>
<evidence type="ECO:0000313" key="4">
    <source>
        <dbReference type="Proteomes" id="UP000305362"/>
    </source>
</evidence>
<dbReference type="AlphaFoldDB" id="A0AB74KBN2"/>
<reference evidence="3 4" key="1">
    <citation type="submission" date="2019-03" db="EMBL/GenBank/DDBJ databases">
        <title>Sequencing 25 genomes of Wallemia mellicola.</title>
        <authorList>
            <person name="Gostincar C."/>
        </authorList>
    </citation>
    <scope>NUCLEOTIDE SEQUENCE [LARGE SCALE GENOMIC DNA]</scope>
    <source>
        <strain evidence="3 4">EXF-1277</strain>
    </source>
</reference>
<organism evidence="3 4">
    <name type="scientific">Wallemia mellicola</name>
    <dbReference type="NCBI Taxonomy" id="1708541"/>
    <lineage>
        <taxon>Eukaryota</taxon>
        <taxon>Fungi</taxon>
        <taxon>Dikarya</taxon>
        <taxon>Basidiomycota</taxon>
        <taxon>Wallemiomycotina</taxon>
        <taxon>Wallemiomycetes</taxon>
        <taxon>Wallemiales</taxon>
        <taxon>Wallemiaceae</taxon>
        <taxon>Wallemia</taxon>
    </lineage>
</organism>
<evidence type="ECO:0000313" key="3">
    <source>
        <dbReference type="EMBL" id="TIC58771.1"/>
    </source>
</evidence>
<dbReference type="GO" id="GO:0004197">
    <property type="term" value="F:cysteine-type endopeptidase activity"/>
    <property type="evidence" value="ECO:0007669"/>
    <property type="project" value="InterPro"/>
</dbReference>
<comment type="caution">
    <text evidence="3">The sequence shown here is derived from an EMBL/GenBank/DDBJ whole genome shotgun (WGS) entry which is preliminary data.</text>
</comment>
<gene>
    <name evidence="3" type="ORF">E3Q03_04122</name>
</gene>
<dbReference type="PANTHER" id="PTHR48104:SF30">
    <property type="entry name" value="METACASPASE-1"/>
    <property type="match status" value="1"/>
</dbReference>
<evidence type="ECO:0000256" key="1">
    <source>
        <dbReference type="ARBA" id="ARBA00009005"/>
    </source>
</evidence>
<protein>
    <recommendedName>
        <fullName evidence="2">Peptidase C14 caspase domain-containing protein</fullName>
    </recommendedName>
</protein>
<dbReference type="InterPro" id="IPR050452">
    <property type="entry name" value="Metacaspase"/>
</dbReference>
<dbReference type="InterPro" id="IPR005024">
    <property type="entry name" value="Snf7_fam"/>
</dbReference>
<dbReference type="PANTHER" id="PTHR48104">
    <property type="entry name" value="METACASPASE-4"/>
    <property type="match status" value="1"/>
</dbReference>
<feature type="domain" description="Peptidase C14 caspase" evidence="2">
    <location>
        <begin position="12"/>
        <end position="259"/>
    </location>
</feature>
<dbReference type="Gene3D" id="3.40.50.12660">
    <property type="match status" value="2"/>
</dbReference>
<dbReference type="Pfam" id="PF00656">
    <property type="entry name" value="Peptidase_C14"/>
    <property type="match status" value="1"/>
</dbReference>
<comment type="similarity">
    <text evidence="1">Belongs to the peptidase C14B family.</text>
</comment>
<dbReference type="EMBL" id="SPRV01000077">
    <property type="protein sequence ID" value="TIC58771.1"/>
    <property type="molecule type" value="Genomic_DNA"/>
</dbReference>
<dbReference type="GO" id="GO:0007034">
    <property type="term" value="P:vacuolar transport"/>
    <property type="evidence" value="ECO:0007669"/>
    <property type="project" value="InterPro"/>
</dbReference>
<dbReference type="InterPro" id="IPR011600">
    <property type="entry name" value="Pept_C14_caspase"/>
</dbReference>
<dbReference type="GO" id="GO:0006508">
    <property type="term" value="P:proteolysis"/>
    <property type="evidence" value="ECO:0007669"/>
    <property type="project" value="InterPro"/>
</dbReference>
<dbReference type="Gene3D" id="6.10.250.440">
    <property type="match status" value="1"/>
</dbReference>
<accession>A0AB74KBN2</accession>